<keyword evidence="2" id="KW-0472">Membrane</keyword>
<reference evidence="4" key="1">
    <citation type="submission" date="2015-02" db="EMBL/GenBank/DDBJ databases">
        <title>Draft Genome of Frankia sp. CpI1-S.</title>
        <authorList>
            <person name="Oshone R.T."/>
            <person name="Ngom M."/>
            <person name="Ghodhbane-Gtari F."/>
            <person name="Gtari M."/>
            <person name="Morris K."/>
            <person name="Thomas K."/>
            <person name="Sen A."/>
            <person name="Tisa L.S."/>
        </authorList>
    </citation>
    <scope>NUCLEOTIDE SEQUENCE [LARGE SCALE GENOMIC DNA]</scope>
    <source>
        <strain evidence="4">CpI1-S</strain>
    </source>
</reference>
<sequence length="376" mass="39843">MTLELSAPLPPPPPAPGAPVGWLVSPSALGHAVARLLAVWGLPAGLPMVVFVVAAALTWRRLWAARDAALVADARTVEILMPPEVHLDAAGVFWSQMSGLLRPFWARLRHGQPCLAFEIVAHRTGTAFRLWVPGAVPPGLVERAVQAAWPGARTTTLRPAVDPLPPADPAPHAGKSGLLAEGGVLRLGRADVLPLRAEPPGDPVRSLLGAAGELDDDETAAVQILARPVTGRRLAQARRVAARHRGQPTNPRPWAALLDLITPHSSRPSGTTRHAGPTPPEEAAESRAIAQKALGPRFEVRVAYSAARGAPADPQQIPQVRAALRGRAHALATAYALYAGHNHLRRLRLPDPSRLLAARRLRRGDLVSVGELAALA</sequence>
<dbReference type="Proteomes" id="UP000032545">
    <property type="component" value="Unassembled WGS sequence"/>
</dbReference>
<keyword evidence="2" id="KW-1133">Transmembrane helix</keyword>
<evidence type="ECO:0000256" key="1">
    <source>
        <dbReference type="SAM" id="MobiDB-lite"/>
    </source>
</evidence>
<dbReference type="AlphaFoldDB" id="A0A0D8B7C7"/>
<dbReference type="EMBL" id="JYFN01000074">
    <property type="protein sequence ID" value="KJE20010.1"/>
    <property type="molecule type" value="Genomic_DNA"/>
</dbReference>
<feature type="transmembrane region" description="Helical" evidence="2">
    <location>
        <begin position="32"/>
        <end position="57"/>
    </location>
</feature>
<feature type="compositionally biased region" description="Polar residues" evidence="1">
    <location>
        <begin position="263"/>
        <end position="272"/>
    </location>
</feature>
<feature type="region of interest" description="Disordered" evidence="1">
    <location>
        <begin position="262"/>
        <end position="285"/>
    </location>
</feature>
<name>A0A0D8B7C7_9ACTN</name>
<feature type="non-terminal residue" evidence="3">
    <location>
        <position position="376"/>
    </location>
</feature>
<keyword evidence="2" id="KW-0812">Transmembrane</keyword>
<organism evidence="3 4">
    <name type="scientific">Frankia torreyi</name>
    <dbReference type="NCBI Taxonomy" id="1856"/>
    <lineage>
        <taxon>Bacteria</taxon>
        <taxon>Bacillati</taxon>
        <taxon>Actinomycetota</taxon>
        <taxon>Actinomycetes</taxon>
        <taxon>Frankiales</taxon>
        <taxon>Frankiaceae</taxon>
        <taxon>Frankia</taxon>
    </lineage>
</organism>
<evidence type="ECO:0000313" key="4">
    <source>
        <dbReference type="Proteomes" id="UP000032545"/>
    </source>
</evidence>
<keyword evidence="4" id="KW-1185">Reference proteome</keyword>
<evidence type="ECO:0000313" key="3">
    <source>
        <dbReference type="EMBL" id="KJE20010.1"/>
    </source>
</evidence>
<gene>
    <name evidence="3" type="ORF">FF36_05673</name>
</gene>
<reference evidence="3 4" key="2">
    <citation type="journal article" date="2016" name="Genome Announc.">
        <title>Permanent Draft Genome Sequences for Two Variants of Frankia sp. Strain CpI1, the First Frankia Strain Isolated from Root Nodules of Comptonia peregrina.</title>
        <authorList>
            <person name="Oshone R."/>
            <person name="Hurst S.G.IV."/>
            <person name="Abebe-Akele F."/>
            <person name="Simpson S."/>
            <person name="Morris K."/>
            <person name="Thomas W.K."/>
            <person name="Tisa L.S."/>
        </authorList>
    </citation>
    <scope>NUCLEOTIDE SEQUENCE [LARGE SCALE GENOMIC DNA]</scope>
    <source>
        <strain evidence="4">CpI1-S</strain>
    </source>
</reference>
<proteinExistence type="predicted"/>
<protein>
    <submittedName>
        <fullName evidence="3">Uncharacterized protein</fullName>
    </submittedName>
</protein>
<accession>A0A0D8B7C7</accession>
<comment type="caution">
    <text evidence="3">The sequence shown here is derived from an EMBL/GenBank/DDBJ whole genome shotgun (WGS) entry which is preliminary data.</text>
</comment>
<evidence type="ECO:0000256" key="2">
    <source>
        <dbReference type="SAM" id="Phobius"/>
    </source>
</evidence>